<protein>
    <recommendedName>
        <fullName evidence="5">Peptidylprolyl isomerase</fullName>
    </recommendedName>
</protein>
<keyword evidence="4" id="KW-1185">Reference proteome</keyword>
<dbReference type="EMBL" id="CAJNNV010006367">
    <property type="protein sequence ID" value="CAE8593475.1"/>
    <property type="molecule type" value="Genomic_DNA"/>
</dbReference>
<dbReference type="OMA" id="YFWCCRR"/>
<evidence type="ECO:0000313" key="1">
    <source>
        <dbReference type="EMBL" id="CAE8593475.1"/>
    </source>
</evidence>
<dbReference type="InterPro" id="IPR050754">
    <property type="entry name" value="FKBP4/5/8-like"/>
</dbReference>
<dbReference type="SMART" id="SM00028">
    <property type="entry name" value="TPR"/>
    <property type="match status" value="2"/>
</dbReference>
<dbReference type="Gene3D" id="1.25.40.10">
    <property type="entry name" value="Tetratricopeptide repeat domain"/>
    <property type="match status" value="1"/>
</dbReference>
<dbReference type="PANTHER" id="PTHR46512">
    <property type="entry name" value="PEPTIDYLPROLYL ISOMERASE"/>
    <property type="match status" value="1"/>
</dbReference>
<evidence type="ECO:0000313" key="4">
    <source>
        <dbReference type="Proteomes" id="UP000654075"/>
    </source>
</evidence>
<dbReference type="Proteomes" id="UP000654075">
    <property type="component" value="Unassembled WGS sequence"/>
</dbReference>
<organism evidence="2 3">
    <name type="scientific">Polarella glacialis</name>
    <name type="common">Dinoflagellate</name>
    <dbReference type="NCBI Taxonomy" id="89957"/>
    <lineage>
        <taxon>Eukaryota</taxon>
        <taxon>Sar</taxon>
        <taxon>Alveolata</taxon>
        <taxon>Dinophyceae</taxon>
        <taxon>Suessiales</taxon>
        <taxon>Suessiaceae</taxon>
        <taxon>Polarella</taxon>
    </lineage>
</organism>
<dbReference type="OrthoDB" id="329548at2759"/>
<sequence length="160" mass="18578">MSRGSYKHILQREMFKDDGQREQEVREMLLSIHLNLAQGSLKNNEFFQATEHCGRALEIDPKSTKALYRKALGQNMGSLFDEAKQTLRELLGVEPENAVAKQMLLEIDRNAQLALKSGKKAAKRMVTGMERDPRSLLSDEITGWRWFMSCVWCQKRWKFE</sequence>
<reference evidence="2" key="1">
    <citation type="submission" date="2021-02" db="EMBL/GenBank/DDBJ databases">
        <authorList>
            <person name="Dougan E. K."/>
            <person name="Rhodes N."/>
            <person name="Thang M."/>
            <person name="Chan C."/>
        </authorList>
    </citation>
    <scope>NUCLEOTIDE SEQUENCE</scope>
</reference>
<dbReference type="SUPFAM" id="SSF48452">
    <property type="entry name" value="TPR-like"/>
    <property type="match status" value="1"/>
</dbReference>
<comment type="caution">
    <text evidence="2">The sequence shown here is derived from an EMBL/GenBank/DDBJ whole genome shotgun (WGS) entry which is preliminary data.</text>
</comment>
<accession>A0A813KW30</accession>
<proteinExistence type="predicted"/>
<evidence type="ECO:0008006" key="5">
    <source>
        <dbReference type="Google" id="ProtNLM"/>
    </source>
</evidence>
<dbReference type="InterPro" id="IPR019734">
    <property type="entry name" value="TPR_rpt"/>
</dbReference>
<dbReference type="AlphaFoldDB" id="A0A813KW30"/>
<dbReference type="PANTHER" id="PTHR46512:SF10">
    <property type="entry name" value="FK506-BINDING PROTEIN-LIKE"/>
    <property type="match status" value="1"/>
</dbReference>
<dbReference type="InterPro" id="IPR011990">
    <property type="entry name" value="TPR-like_helical_dom_sf"/>
</dbReference>
<evidence type="ECO:0000313" key="3">
    <source>
        <dbReference type="Proteomes" id="UP000626109"/>
    </source>
</evidence>
<evidence type="ECO:0000313" key="2">
    <source>
        <dbReference type="EMBL" id="CAE8717310.1"/>
    </source>
</evidence>
<dbReference type="EMBL" id="CAJNNW010033139">
    <property type="protein sequence ID" value="CAE8717310.1"/>
    <property type="molecule type" value="Genomic_DNA"/>
</dbReference>
<dbReference type="Proteomes" id="UP000626109">
    <property type="component" value="Unassembled WGS sequence"/>
</dbReference>
<name>A0A813KW30_POLGL</name>
<gene>
    <name evidence="1" type="ORF">PGLA1383_LOCUS12066</name>
    <name evidence="2" type="ORF">PGLA2088_LOCUS39483</name>
</gene>